<reference evidence="9" key="2">
    <citation type="journal article" date="2021" name="PeerJ">
        <title>Extensive microbial diversity within the chicken gut microbiome revealed by metagenomics and culture.</title>
        <authorList>
            <person name="Gilroy R."/>
            <person name="Ravi A."/>
            <person name="Getino M."/>
            <person name="Pursley I."/>
            <person name="Horton D.L."/>
            <person name="Alikhan N.F."/>
            <person name="Baker D."/>
            <person name="Gharbi K."/>
            <person name="Hall N."/>
            <person name="Watson M."/>
            <person name="Adriaenssens E.M."/>
            <person name="Foster-Nyarko E."/>
            <person name="Jarju S."/>
            <person name="Secka A."/>
            <person name="Antonio M."/>
            <person name="Oren A."/>
            <person name="Chaudhuri R.R."/>
            <person name="La Ragione R."/>
            <person name="Hildebrand F."/>
            <person name="Pallen M.J."/>
        </authorList>
    </citation>
    <scope>NUCLEOTIDE SEQUENCE</scope>
    <source>
        <strain evidence="9">CHK160-1198</strain>
    </source>
</reference>
<dbReference type="EMBL" id="DVNI01000040">
    <property type="protein sequence ID" value="HIU63971.1"/>
    <property type="molecule type" value="Genomic_DNA"/>
</dbReference>
<comment type="subcellular location">
    <subcellularLocation>
        <location evidence="1">Cell membrane</location>
        <topology evidence="1">Multi-pass membrane protein</topology>
    </subcellularLocation>
</comment>
<sequence length="250" mass="26798">MILKFLEVNVSLSKSSRQHFTQGCQAALPIAIGYLPIAITFGILAKAVGIDPALICLMSLVIYAGASQFIAINLLALGTGSSEIILTTFILNLRHFLMSATLSQKLDKTVTSPWRALLAFGITDETFSVASFQKELSLDKAFLLGLNTLSYLAWSSGTALGVFFGAIIPDILQNSMGIALYAMFIGLLIPQMKKYRPALIVALLAMGLNTLYTILPFSAGLSSGWGIIISTIASAALGAMFYAKESNQWT</sequence>
<dbReference type="PANTHER" id="PTHR34979:SF1">
    <property type="entry name" value="INNER MEMBRANE PROTEIN YGAZ"/>
    <property type="match status" value="1"/>
</dbReference>
<evidence type="ECO:0000313" key="9">
    <source>
        <dbReference type="EMBL" id="HIU63971.1"/>
    </source>
</evidence>
<evidence type="ECO:0000256" key="8">
    <source>
        <dbReference type="SAM" id="Phobius"/>
    </source>
</evidence>
<feature type="transmembrane region" description="Helical" evidence="8">
    <location>
        <begin position="52"/>
        <end position="78"/>
    </location>
</feature>
<evidence type="ECO:0000256" key="2">
    <source>
        <dbReference type="ARBA" id="ARBA00010735"/>
    </source>
</evidence>
<gene>
    <name evidence="9" type="ORF">IAB06_02850</name>
</gene>
<evidence type="ECO:0000256" key="3">
    <source>
        <dbReference type="ARBA" id="ARBA00022448"/>
    </source>
</evidence>
<keyword evidence="3" id="KW-0813">Transport</keyword>
<dbReference type="PANTHER" id="PTHR34979">
    <property type="entry name" value="INNER MEMBRANE PROTEIN YGAZ"/>
    <property type="match status" value="1"/>
</dbReference>
<comment type="caution">
    <text evidence="9">The sequence shown here is derived from an EMBL/GenBank/DDBJ whole genome shotgun (WGS) entry which is preliminary data.</text>
</comment>
<organism evidence="9 10">
    <name type="scientific">Candidatus Avacidaminococcus intestinavium</name>
    <dbReference type="NCBI Taxonomy" id="2840684"/>
    <lineage>
        <taxon>Bacteria</taxon>
        <taxon>Bacillati</taxon>
        <taxon>Bacillota</taxon>
        <taxon>Negativicutes</taxon>
        <taxon>Acidaminococcales</taxon>
        <taxon>Acidaminococcaceae</taxon>
        <taxon>Acidaminococcaceae incertae sedis</taxon>
        <taxon>Candidatus Avacidaminococcus</taxon>
    </lineage>
</organism>
<feature type="transmembrane region" description="Helical" evidence="8">
    <location>
        <begin position="171"/>
        <end position="189"/>
    </location>
</feature>
<evidence type="ECO:0000256" key="5">
    <source>
        <dbReference type="ARBA" id="ARBA00022692"/>
    </source>
</evidence>
<dbReference type="Pfam" id="PF03591">
    <property type="entry name" value="AzlC"/>
    <property type="match status" value="1"/>
</dbReference>
<keyword evidence="4" id="KW-1003">Cell membrane</keyword>
<feature type="transmembrane region" description="Helical" evidence="8">
    <location>
        <begin position="198"/>
        <end position="219"/>
    </location>
</feature>
<dbReference type="AlphaFoldDB" id="A0A9D1MP96"/>
<keyword evidence="7 8" id="KW-0472">Membrane</keyword>
<dbReference type="GO" id="GO:1903785">
    <property type="term" value="P:L-valine transmembrane transport"/>
    <property type="evidence" value="ECO:0007669"/>
    <property type="project" value="TreeGrafter"/>
</dbReference>
<comment type="similarity">
    <text evidence="2">Belongs to the AzlC family.</text>
</comment>
<accession>A0A9D1MP96</accession>
<reference evidence="9" key="1">
    <citation type="submission" date="2020-10" db="EMBL/GenBank/DDBJ databases">
        <authorList>
            <person name="Gilroy R."/>
        </authorList>
    </citation>
    <scope>NUCLEOTIDE SEQUENCE</scope>
    <source>
        <strain evidence="9">CHK160-1198</strain>
    </source>
</reference>
<feature type="transmembrane region" description="Helical" evidence="8">
    <location>
        <begin position="225"/>
        <end position="243"/>
    </location>
</feature>
<name>A0A9D1MP96_9FIRM</name>
<proteinExistence type="inferred from homology"/>
<evidence type="ECO:0000313" key="10">
    <source>
        <dbReference type="Proteomes" id="UP000824099"/>
    </source>
</evidence>
<evidence type="ECO:0000256" key="4">
    <source>
        <dbReference type="ARBA" id="ARBA00022475"/>
    </source>
</evidence>
<keyword evidence="6 8" id="KW-1133">Transmembrane helix</keyword>
<feature type="transmembrane region" description="Helical" evidence="8">
    <location>
        <begin position="26"/>
        <end position="45"/>
    </location>
</feature>
<keyword evidence="5 8" id="KW-0812">Transmembrane</keyword>
<evidence type="ECO:0000256" key="7">
    <source>
        <dbReference type="ARBA" id="ARBA00023136"/>
    </source>
</evidence>
<dbReference type="GO" id="GO:0005886">
    <property type="term" value="C:plasma membrane"/>
    <property type="evidence" value="ECO:0007669"/>
    <property type="project" value="UniProtKB-SubCell"/>
</dbReference>
<evidence type="ECO:0000256" key="6">
    <source>
        <dbReference type="ARBA" id="ARBA00022989"/>
    </source>
</evidence>
<dbReference type="Proteomes" id="UP000824099">
    <property type="component" value="Unassembled WGS sequence"/>
</dbReference>
<protein>
    <submittedName>
        <fullName evidence="9">AzlC family ABC transporter permease</fullName>
    </submittedName>
</protein>
<dbReference type="InterPro" id="IPR011606">
    <property type="entry name" value="Brnchd-chn_aa_trnsp_permease"/>
</dbReference>
<evidence type="ECO:0000256" key="1">
    <source>
        <dbReference type="ARBA" id="ARBA00004651"/>
    </source>
</evidence>
<feature type="transmembrane region" description="Helical" evidence="8">
    <location>
        <begin position="141"/>
        <end position="165"/>
    </location>
</feature>